<name>A0A1R0XBX8_9BACL</name>
<proteinExistence type="predicted"/>
<protein>
    <submittedName>
        <fullName evidence="1">Uncharacterized protein</fullName>
    </submittedName>
</protein>
<dbReference type="RefSeq" id="WP_036682805.1">
    <property type="nucleotide sequence ID" value="NZ_CP009428.1"/>
</dbReference>
<dbReference type="Proteomes" id="UP000187465">
    <property type="component" value="Unassembled WGS sequence"/>
</dbReference>
<reference evidence="1 2" key="1">
    <citation type="submission" date="2016-10" db="EMBL/GenBank/DDBJ databases">
        <title>Paenibacillus species isolates.</title>
        <authorList>
            <person name="Beno S.M."/>
        </authorList>
    </citation>
    <scope>NUCLEOTIDE SEQUENCE [LARGE SCALE GENOMIC DNA]</scope>
    <source>
        <strain evidence="1 2">FSL H7-0604</strain>
    </source>
</reference>
<dbReference type="GeneID" id="31572727"/>
<accession>A0A1R0XBX8</accession>
<evidence type="ECO:0000313" key="2">
    <source>
        <dbReference type="Proteomes" id="UP000187465"/>
    </source>
</evidence>
<comment type="caution">
    <text evidence="1">The sequence shown here is derived from an EMBL/GenBank/DDBJ whole genome shotgun (WGS) entry which is preliminary data.</text>
</comment>
<organism evidence="1 2">
    <name type="scientific">Paenibacillus odorifer</name>
    <dbReference type="NCBI Taxonomy" id="189426"/>
    <lineage>
        <taxon>Bacteria</taxon>
        <taxon>Bacillati</taxon>
        <taxon>Bacillota</taxon>
        <taxon>Bacilli</taxon>
        <taxon>Bacillales</taxon>
        <taxon>Paenibacillaceae</taxon>
        <taxon>Paenibacillus</taxon>
    </lineage>
</organism>
<gene>
    <name evidence="1" type="ORF">BJP51_15830</name>
</gene>
<dbReference type="KEGG" id="pod:PODO_21495"/>
<dbReference type="AlphaFoldDB" id="A0A1R0XBX8"/>
<dbReference type="EMBL" id="MKQP01000017">
    <property type="protein sequence ID" value="OMD32569.1"/>
    <property type="molecule type" value="Genomic_DNA"/>
</dbReference>
<evidence type="ECO:0000313" key="1">
    <source>
        <dbReference type="EMBL" id="OMD32569.1"/>
    </source>
</evidence>
<sequence>MNYYESGVERIRNIDANLYIEISKKRYEEVRSKGEYEADANLIAEYYRRVGVFLQFISKEAASIYIGMDMLLGFKMEENEWDSFLETCPNFNKIDIMLMKLISIHYLRWCSLLDARDNIALQFPDIYEPMIKLFERGGGRINTHHHELVGGFGAFSRSIHANRGDMTPFDISDVALENIIKEVELAEGYLADYKNGNLSENNCIRCGNKLLILPNLSDYGYQWYKIKCETKDCFDKNFS</sequence>